<dbReference type="InterPro" id="IPR007863">
    <property type="entry name" value="Peptidase_M16_C"/>
</dbReference>
<accession>A0A9D5JSU4</accession>
<organism evidence="8 9">
    <name type="scientific">candidate division KSB3 bacterium</name>
    <dbReference type="NCBI Taxonomy" id="2044937"/>
    <lineage>
        <taxon>Bacteria</taxon>
        <taxon>candidate division KSB3</taxon>
    </lineage>
</organism>
<evidence type="ECO:0000256" key="5">
    <source>
        <dbReference type="ARBA" id="ARBA00022833"/>
    </source>
</evidence>
<dbReference type="InterPro" id="IPR011249">
    <property type="entry name" value="Metalloenz_LuxS/M16"/>
</dbReference>
<dbReference type="SMART" id="SM01264">
    <property type="entry name" value="M16C_associated"/>
    <property type="match status" value="1"/>
</dbReference>
<comment type="cofactor">
    <cofactor evidence="1">
        <name>Zn(2+)</name>
        <dbReference type="ChEBI" id="CHEBI:29105"/>
    </cofactor>
</comment>
<dbReference type="InterPro" id="IPR013578">
    <property type="entry name" value="Peptidase_M16C_assoc"/>
</dbReference>
<evidence type="ECO:0000313" key="9">
    <source>
        <dbReference type="Proteomes" id="UP000649604"/>
    </source>
</evidence>
<evidence type="ECO:0000259" key="7">
    <source>
        <dbReference type="SMART" id="SM01264"/>
    </source>
</evidence>
<reference evidence="8" key="1">
    <citation type="submission" date="2019-11" db="EMBL/GenBank/DDBJ databases">
        <title>Microbial mats filling the niche in hypersaline microbial mats.</title>
        <authorList>
            <person name="Wong H.L."/>
            <person name="Macleod F.I."/>
            <person name="White R.A. III"/>
            <person name="Burns B.P."/>
        </authorList>
    </citation>
    <scope>NUCLEOTIDE SEQUENCE</scope>
    <source>
        <strain evidence="8">Rbin_158</strain>
    </source>
</reference>
<dbReference type="Pfam" id="PF22516">
    <property type="entry name" value="PreP_C"/>
    <property type="match status" value="1"/>
</dbReference>
<dbReference type="GO" id="GO:0004222">
    <property type="term" value="F:metalloendopeptidase activity"/>
    <property type="evidence" value="ECO:0007669"/>
    <property type="project" value="TreeGrafter"/>
</dbReference>
<evidence type="ECO:0000313" key="8">
    <source>
        <dbReference type="EMBL" id="MBD3323613.1"/>
    </source>
</evidence>
<dbReference type="PANTHER" id="PTHR43016">
    <property type="entry name" value="PRESEQUENCE PROTEASE"/>
    <property type="match status" value="1"/>
</dbReference>
<keyword evidence="2" id="KW-0645">Protease</keyword>
<dbReference type="Gene3D" id="3.30.830.10">
    <property type="entry name" value="Metalloenzyme, LuxS/M16 peptidase-like"/>
    <property type="match status" value="3"/>
</dbReference>
<keyword evidence="3" id="KW-0479">Metal-binding</keyword>
<dbReference type="GO" id="GO:0046872">
    <property type="term" value="F:metal ion binding"/>
    <property type="evidence" value="ECO:0007669"/>
    <property type="project" value="UniProtKB-KW"/>
</dbReference>
<dbReference type="Pfam" id="PF05193">
    <property type="entry name" value="Peptidase_M16_C"/>
    <property type="match status" value="1"/>
</dbReference>
<proteinExistence type="predicted"/>
<evidence type="ECO:0000256" key="2">
    <source>
        <dbReference type="ARBA" id="ARBA00022670"/>
    </source>
</evidence>
<name>A0A9D5JSU4_9BACT</name>
<dbReference type="FunFam" id="3.30.830.10:FF:000009">
    <property type="entry name" value="Presequence protease, mitochondrial"/>
    <property type="match status" value="1"/>
</dbReference>
<dbReference type="SUPFAM" id="SSF63411">
    <property type="entry name" value="LuxS/MPP-like metallohydrolase"/>
    <property type="match status" value="3"/>
</dbReference>
<keyword evidence="4" id="KW-0378">Hydrolase</keyword>
<protein>
    <submittedName>
        <fullName evidence="8">Peptidase M16</fullName>
    </submittedName>
</protein>
<feature type="domain" description="Peptidase M16C associated" evidence="7">
    <location>
        <begin position="235"/>
        <end position="484"/>
    </location>
</feature>
<dbReference type="InterPro" id="IPR055130">
    <property type="entry name" value="PreP_C"/>
</dbReference>
<evidence type="ECO:0000256" key="3">
    <source>
        <dbReference type="ARBA" id="ARBA00022723"/>
    </source>
</evidence>
<dbReference type="Proteomes" id="UP000649604">
    <property type="component" value="Unassembled WGS sequence"/>
</dbReference>
<feature type="non-terminal residue" evidence="8">
    <location>
        <position position="1"/>
    </location>
</feature>
<gene>
    <name evidence="8" type="ORF">GF339_03450</name>
</gene>
<keyword evidence="6" id="KW-0482">Metalloprotease</keyword>
<dbReference type="AlphaFoldDB" id="A0A9D5JSU4"/>
<evidence type="ECO:0000256" key="4">
    <source>
        <dbReference type="ARBA" id="ARBA00022801"/>
    </source>
</evidence>
<comment type="caution">
    <text evidence="8">The sequence shown here is derived from an EMBL/GenBank/DDBJ whole genome shotgun (WGS) entry which is preliminary data.</text>
</comment>
<evidence type="ECO:0000256" key="1">
    <source>
        <dbReference type="ARBA" id="ARBA00001947"/>
    </source>
</evidence>
<dbReference type="GO" id="GO:0016485">
    <property type="term" value="P:protein processing"/>
    <property type="evidence" value="ECO:0007669"/>
    <property type="project" value="TreeGrafter"/>
</dbReference>
<dbReference type="PANTHER" id="PTHR43016:SF13">
    <property type="entry name" value="PRESEQUENCE PROTEASE, MITOCHONDRIAL"/>
    <property type="match status" value="1"/>
</dbReference>
<keyword evidence="5" id="KW-0862">Zinc</keyword>
<dbReference type="EMBL" id="WJJP01000106">
    <property type="protein sequence ID" value="MBD3323613.1"/>
    <property type="molecule type" value="Genomic_DNA"/>
</dbReference>
<sequence>DDDPQKRLRVLGKYLAAFDSQEVNSDIALQPRFDQPRQITIPYDASNDEETDHKSMVTVNWILTEARTPEMTLALLMLNQILIGTPASPLRKALIDSGLGEDLAGHGLDDELRQIIFSTGLKGIKAENAPKIEELILSTLTALVQEGIDPDMIEAAVNTTEFSLREQNTGSFPRGLALMFVALSSWLYGDDPIAPLAFEAPLQAIKSRIASGAPYFEPLIQRYLVENPHRTRVLLVPDPDLKQHQQAEEQHRLAQVRAAMSAAEITHIIEQTQELKRLQETPDPPEALATIPTLTLDDLEKTNKSLPLALDTEGHTQILYHDLFTNGIVYVDLGLDLHALPQDLLPYVPLFGKAFVKMGTETEDFVKLSQRIGRKTGGIWPTLFNATVKEAEVSAAWLFLRGKATVAQADDLLDIFRDVLLTVKLDNPERFKQMVLESKARKESSLIPAGHQVVRTRLGAHFNESGWVSEQTGGISSLFFIRHLAREVEQNWPAVLEKLEAIRRILINRHALLCNVTLDQDNWQQFRPKLSRLLEALPTDPVNRQDWTFQPLPEREGLTIPAQVNYVGKGANLYDFGYTFHGSALVATHYLRTSWLWDKIRVQGGAYGGFCSFNRRSGLFNYLSYRDPNLLKTLENYDQAAEFLRHAELSQEELTKSIIGVIGQIDDYQLPDAKGYTSMARYLVGDTEEMLQRMRDEVLATTASDIKAFAEMLQQVREHGLVVVMGAQEALEQVNQNQKDWLTMLKVL</sequence>
<dbReference type="Pfam" id="PF08367">
    <property type="entry name" value="M16C_assoc"/>
    <property type="match status" value="1"/>
</dbReference>
<evidence type="ECO:0000256" key="6">
    <source>
        <dbReference type="ARBA" id="ARBA00023049"/>
    </source>
</evidence>